<protein>
    <recommendedName>
        <fullName evidence="3">histidine kinase</fullName>
        <ecNumber evidence="3">2.7.13.3</ecNumber>
    </recommendedName>
</protein>
<dbReference type="SMART" id="SM00304">
    <property type="entry name" value="HAMP"/>
    <property type="match status" value="1"/>
</dbReference>
<keyword evidence="8" id="KW-0418">Kinase</keyword>
<dbReference type="PANTHER" id="PTHR45436:SF5">
    <property type="entry name" value="SENSOR HISTIDINE KINASE TRCS"/>
    <property type="match status" value="1"/>
</dbReference>
<dbReference type="Pfam" id="PF02518">
    <property type="entry name" value="HATPase_c"/>
    <property type="match status" value="1"/>
</dbReference>
<dbReference type="Pfam" id="PF00672">
    <property type="entry name" value="HAMP"/>
    <property type="match status" value="1"/>
</dbReference>
<dbReference type="SUPFAM" id="SSF158472">
    <property type="entry name" value="HAMP domain-like"/>
    <property type="match status" value="1"/>
</dbReference>
<evidence type="ECO:0000259" key="13">
    <source>
        <dbReference type="PROSITE" id="PS50109"/>
    </source>
</evidence>
<dbReference type="EMBL" id="LJCR01000295">
    <property type="protein sequence ID" value="KPV53280.1"/>
    <property type="molecule type" value="Genomic_DNA"/>
</dbReference>
<dbReference type="Gene3D" id="3.30.565.10">
    <property type="entry name" value="Histidine kinase-like ATPase, C-terminal domain"/>
    <property type="match status" value="1"/>
</dbReference>
<evidence type="ECO:0000256" key="3">
    <source>
        <dbReference type="ARBA" id="ARBA00012438"/>
    </source>
</evidence>
<keyword evidence="16" id="KW-1185">Reference proteome</keyword>
<name>A0A0P9F9G3_9CHLR</name>
<evidence type="ECO:0000256" key="6">
    <source>
        <dbReference type="ARBA" id="ARBA00022679"/>
    </source>
</evidence>
<dbReference type="InterPro" id="IPR003594">
    <property type="entry name" value="HATPase_dom"/>
</dbReference>
<dbReference type="EC" id="2.7.13.3" evidence="3"/>
<keyword evidence="11 12" id="KW-0472">Membrane</keyword>
<evidence type="ECO:0000259" key="14">
    <source>
        <dbReference type="PROSITE" id="PS50885"/>
    </source>
</evidence>
<comment type="catalytic activity">
    <reaction evidence="1">
        <text>ATP + protein L-histidine = ADP + protein N-phospho-L-histidine.</text>
        <dbReference type="EC" id="2.7.13.3"/>
    </reaction>
</comment>
<dbReference type="InterPro" id="IPR005467">
    <property type="entry name" value="His_kinase_dom"/>
</dbReference>
<dbReference type="InterPro" id="IPR003661">
    <property type="entry name" value="HisK_dim/P_dom"/>
</dbReference>
<keyword evidence="9 12" id="KW-1133">Transmembrane helix</keyword>
<dbReference type="GO" id="GO:0005886">
    <property type="term" value="C:plasma membrane"/>
    <property type="evidence" value="ECO:0007669"/>
    <property type="project" value="UniProtKB-SubCell"/>
</dbReference>
<evidence type="ECO:0000256" key="2">
    <source>
        <dbReference type="ARBA" id="ARBA00004651"/>
    </source>
</evidence>
<keyword evidence="4" id="KW-1003">Cell membrane</keyword>
<evidence type="ECO:0000256" key="7">
    <source>
        <dbReference type="ARBA" id="ARBA00022692"/>
    </source>
</evidence>
<gene>
    <name evidence="15" type="ORF">SE17_10560</name>
</gene>
<dbReference type="InterPro" id="IPR050428">
    <property type="entry name" value="TCS_sensor_his_kinase"/>
</dbReference>
<dbReference type="InterPro" id="IPR003660">
    <property type="entry name" value="HAMP_dom"/>
</dbReference>
<dbReference type="CDD" id="cd06225">
    <property type="entry name" value="HAMP"/>
    <property type="match status" value="1"/>
</dbReference>
<feature type="domain" description="Histidine kinase" evidence="13">
    <location>
        <begin position="246"/>
        <end position="465"/>
    </location>
</feature>
<organism evidence="15 16">
    <name type="scientific">Kouleothrix aurantiaca</name>
    <dbReference type="NCBI Taxonomy" id="186479"/>
    <lineage>
        <taxon>Bacteria</taxon>
        <taxon>Bacillati</taxon>
        <taxon>Chloroflexota</taxon>
        <taxon>Chloroflexia</taxon>
        <taxon>Chloroflexales</taxon>
        <taxon>Roseiflexineae</taxon>
        <taxon>Roseiflexaceae</taxon>
        <taxon>Kouleothrix</taxon>
    </lineage>
</organism>
<dbReference type="AlphaFoldDB" id="A0A0P9F9G3"/>
<dbReference type="Proteomes" id="UP000050509">
    <property type="component" value="Unassembled WGS sequence"/>
</dbReference>
<evidence type="ECO:0000256" key="4">
    <source>
        <dbReference type="ARBA" id="ARBA00022475"/>
    </source>
</evidence>
<dbReference type="SUPFAM" id="SSF47384">
    <property type="entry name" value="Homodimeric domain of signal transducing histidine kinase"/>
    <property type="match status" value="1"/>
</dbReference>
<dbReference type="InterPro" id="IPR036097">
    <property type="entry name" value="HisK_dim/P_sf"/>
</dbReference>
<dbReference type="FunFam" id="1.10.287.130:FF:000001">
    <property type="entry name" value="Two-component sensor histidine kinase"/>
    <property type="match status" value="1"/>
</dbReference>
<reference evidence="15 16" key="1">
    <citation type="submission" date="2015-09" db="EMBL/GenBank/DDBJ databases">
        <title>Draft genome sequence of Kouleothrix aurantiaca JCM 19913.</title>
        <authorList>
            <person name="Hemp J."/>
        </authorList>
    </citation>
    <scope>NUCLEOTIDE SEQUENCE [LARGE SCALE GENOMIC DNA]</scope>
    <source>
        <strain evidence="15 16">COM-B</strain>
    </source>
</reference>
<keyword evidence="6" id="KW-0808">Transferase</keyword>
<dbReference type="SUPFAM" id="SSF55874">
    <property type="entry name" value="ATPase domain of HSP90 chaperone/DNA topoisomerase II/histidine kinase"/>
    <property type="match status" value="1"/>
</dbReference>
<dbReference type="Gene3D" id="1.10.287.130">
    <property type="match status" value="1"/>
</dbReference>
<dbReference type="CDD" id="cd00075">
    <property type="entry name" value="HATPase"/>
    <property type="match status" value="1"/>
</dbReference>
<dbReference type="SMART" id="SM00388">
    <property type="entry name" value="HisKA"/>
    <property type="match status" value="1"/>
</dbReference>
<dbReference type="PRINTS" id="PR00344">
    <property type="entry name" value="BCTRLSENSOR"/>
</dbReference>
<evidence type="ECO:0000256" key="11">
    <source>
        <dbReference type="ARBA" id="ARBA00023136"/>
    </source>
</evidence>
<dbReference type="FunFam" id="3.30.565.10:FF:000006">
    <property type="entry name" value="Sensor histidine kinase WalK"/>
    <property type="match status" value="1"/>
</dbReference>
<feature type="transmembrane region" description="Helical" evidence="12">
    <location>
        <begin position="12"/>
        <end position="38"/>
    </location>
</feature>
<evidence type="ECO:0000256" key="10">
    <source>
        <dbReference type="ARBA" id="ARBA00023012"/>
    </source>
</evidence>
<keyword evidence="7 12" id="KW-0812">Transmembrane</keyword>
<dbReference type="InterPro" id="IPR036890">
    <property type="entry name" value="HATPase_C_sf"/>
</dbReference>
<proteinExistence type="predicted"/>
<dbReference type="PANTHER" id="PTHR45436">
    <property type="entry name" value="SENSOR HISTIDINE KINASE YKOH"/>
    <property type="match status" value="1"/>
</dbReference>
<evidence type="ECO:0000256" key="8">
    <source>
        <dbReference type="ARBA" id="ARBA00022777"/>
    </source>
</evidence>
<evidence type="ECO:0000256" key="9">
    <source>
        <dbReference type="ARBA" id="ARBA00022989"/>
    </source>
</evidence>
<comment type="caution">
    <text evidence="15">The sequence shown here is derived from an EMBL/GenBank/DDBJ whole genome shotgun (WGS) entry which is preliminary data.</text>
</comment>
<keyword evidence="10" id="KW-0902">Two-component regulatory system</keyword>
<dbReference type="PROSITE" id="PS50109">
    <property type="entry name" value="HIS_KIN"/>
    <property type="match status" value="1"/>
</dbReference>
<evidence type="ECO:0000313" key="16">
    <source>
        <dbReference type="Proteomes" id="UP000050509"/>
    </source>
</evidence>
<evidence type="ECO:0000256" key="1">
    <source>
        <dbReference type="ARBA" id="ARBA00000085"/>
    </source>
</evidence>
<dbReference type="GO" id="GO:0000155">
    <property type="term" value="F:phosphorelay sensor kinase activity"/>
    <property type="evidence" value="ECO:0007669"/>
    <property type="project" value="InterPro"/>
</dbReference>
<dbReference type="SMART" id="SM00387">
    <property type="entry name" value="HATPase_c"/>
    <property type="match status" value="1"/>
</dbReference>
<comment type="subcellular location">
    <subcellularLocation>
        <location evidence="2">Cell membrane</location>
        <topology evidence="2">Multi-pass membrane protein</topology>
    </subcellularLocation>
</comment>
<evidence type="ECO:0000313" key="15">
    <source>
        <dbReference type="EMBL" id="KPV53280.1"/>
    </source>
</evidence>
<evidence type="ECO:0000256" key="5">
    <source>
        <dbReference type="ARBA" id="ARBA00022553"/>
    </source>
</evidence>
<feature type="domain" description="HAMP" evidence="14">
    <location>
        <begin position="185"/>
        <end position="238"/>
    </location>
</feature>
<dbReference type="PROSITE" id="PS50885">
    <property type="entry name" value="HAMP"/>
    <property type="match status" value="1"/>
</dbReference>
<dbReference type="InterPro" id="IPR029151">
    <property type="entry name" value="Sensor-like_sf"/>
</dbReference>
<keyword evidence="5" id="KW-0597">Phosphoprotein</keyword>
<dbReference type="CDD" id="cd00082">
    <property type="entry name" value="HisKA"/>
    <property type="match status" value="1"/>
</dbReference>
<evidence type="ECO:0000256" key="12">
    <source>
        <dbReference type="SAM" id="Phobius"/>
    </source>
</evidence>
<dbReference type="Gene3D" id="6.10.340.10">
    <property type="match status" value="1"/>
</dbReference>
<sequence length="475" mass="52056">MLLPRSIRWRLTGWYTLMLAGLLLLFSLGTALAVYRLLIENFDEVMDSQASLIVKTIDVRNGDLMLNNDSLRPGRANDEHLLRIYRADGRLLYNDNPDEDADVLRGAVPNALNGQRIRLEFPGRRGTMRVLTVPILDGQKVAGVLQLGLSLEDVGETMRALIKALLVIAPAIVLLAGIVGFFLASRALGPIDRITRAAQQISADNFNRRLDLRGPDDEVGRLARTFDAMLTRLQLAFEQQRRFTADASHELRSPLTAIIGQIDVAVAQPRPAERYHDTLLNVREQAQRLARLTNDMLFLARSDAEPHPFTKEPLDLSQLLPAILAQLEPLAQARQQELSAEVLTPLLIEGNEDDLIRLFLNLIDNAIRYSPAGGSIRVAASAPAGTPGTIRVQVRDSGPGIAPEHIPHLFDRFFRVDRGRNRATGGTGLGLSIAQTIAQAHGGQLQVESAVGKGSTFTVILPCAAPPPPYQLPAQ</sequence>
<dbReference type="Pfam" id="PF00512">
    <property type="entry name" value="HisKA"/>
    <property type="match status" value="1"/>
</dbReference>
<dbReference type="InterPro" id="IPR004358">
    <property type="entry name" value="Sig_transdc_His_kin-like_C"/>
</dbReference>
<feature type="transmembrane region" description="Helical" evidence="12">
    <location>
        <begin position="160"/>
        <end position="184"/>
    </location>
</feature>
<dbReference type="SUPFAM" id="SSF103190">
    <property type="entry name" value="Sensory domain-like"/>
    <property type="match status" value="1"/>
</dbReference>
<accession>A0A0P9F9G3</accession>